<dbReference type="GO" id="GO:0005789">
    <property type="term" value="C:endoplasmic reticulum membrane"/>
    <property type="evidence" value="ECO:0007669"/>
    <property type="project" value="UniProtKB-SubCell"/>
</dbReference>
<dbReference type="Pfam" id="PF03901">
    <property type="entry name" value="Glyco_transf_22"/>
    <property type="match status" value="1"/>
</dbReference>
<dbReference type="EC" id="2.4.1.-" evidence="10"/>
<dbReference type="VEuPathDB" id="TriTrypDB:TCSYLVIO_006989"/>
<keyword evidence="7 10" id="KW-0256">Endoplasmic reticulum</keyword>
<evidence type="ECO:0000256" key="12">
    <source>
        <dbReference type="SAM" id="SignalP"/>
    </source>
</evidence>
<feature type="signal peptide" evidence="12">
    <location>
        <begin position="1"/>
        <end position="19"/>
    </location>
</feature>
<dbReference type="PANTHER" id="PTHR22760:SF2">
    <property type="entry name" value="ALPHA-1,2-MANNOSYLTRANSFERASE ALG9"/>
    <property type="match status" value="1"/>
</dbReference>
<comment type="pathway">
    <text evidence="2">Protein modification; protein glycosylation.</text>
</comment>
<dbReference type="InterPro" id="IPR005599">
    <property type="entry name" value="GPI_mannosylTrfase"/>
</dbReference>
<feature type="region of interest" description="Disordered" evidence="11">
    <location>
        <begin position="169"/>
        <end position="188"/>
    </location>
</feature>
<keyword evidence="6 10" id="KW-0812">Transmembrane</keyword>
<evidence type="ECO:0000313" key="14">
    <source>
        <dbReference type="Proteomes" id="UP000246078"/>
    </source>
</evidence>
<evidence type="ECO:0000256" key="11">
    <source>
        <dbReference type="SAM" id="MobiDB-lite"/>
    </source>
</evidence>
<feature type="region of interest" description="Disordered" evidence="11">
    <location>
        <begin position="447"/>
        <end position="466"/>
    </location>
</feature>
<evidence type="ECO:0000256" key="9">
    <source>
        <dbReference type="ARBA" id="ARBA00023136"/>
    </source>
</evidence>
<evidence type="ECO:0000256" key="8">
    <source>
        <dbReference type="ARBA" id="ARBA00022989"/>
    </source>
</evidence>
<feature type="transmembrane region" description="Helical" evidence="10">
    <location>
        <begin position="142"/>
        <end position="160"/>
    </location>
</feature>
<dbReference type="VEuPathDB" id="TriTrypDB:ECC02_002390"/>
<evidence type="ECO:0000256" key="1">
    <source>
        <dbReference type="ARBA" id="ARBA00004477"/>
    </source>
</evidence>
<dbReference type="VEuPathDB" id="TriTrypDB:C4B63_89g56"/>
<evidence type="ECO:0000256" key="7">
    <source>
        <dbReference type="ARBA" id="ARBA00022824"/>
    </source>
</evidence>
<evidence type="ECO:0000256" key="10">
    <source>
        <dbReference type="RuleBase" id="RU363075"/>
    </source>
</evidence>
<dbReference type="PANTHER" id="PTHR22760">
    <property type="entry name" value="GLYCOSYLTRANSFERASE"/>
    <property type="match status" value="1"/>
</dbReference>
<dbReference type="Proteomes" id="UP000246078">
    <property type="component" value="Unassembled WGS sequence"/>
</dbReference>
<gene>
    <name evidence="13" type="ORF">C3747_202g32</name>
</gene>
<dbReference type="VEuPathDB" id="TriTrypDB:TcG_06109"/>
<organism evidence="13 14">
    <name type="scientific">Trypanosoma cruzi</name>
    <dbReference type="NCBI Taxonomy" id="5693"/>
    <lineage>
        <taxon>Eukaryota</taxon>
        <taxon>Discoba</taxon>
        <taxon>Euglenozoa</taxon>
        <taxon>Kinetoplastea</taxon>
        <taxon>Metakinetoplastina</taxon>
        <taxon>Trypanosomatida</taxon>
        <taxon>Trypanosomatidae</taxon>
        <taxon>Trypanosoma</taxon>
        <taxon>Schizotrypanum</taxon>
    </lineage>
</organism>
<keyword evidence="5 13" id="KW-0808">Transferase</keyword>
<dbReference type="VEuPathDB" id="TriTrypDB:TCDM_05863"/>
<dbReference type="VEuPathDB" id="TriTrypDB:BCY84_22398"/>
<keyword evidence="9 10" id="KW-0472">Membrane</keyword>
<dbReference type="VEuPathDB" id="TriTrypDB:C4B63_89g57"/>
<evidence type="ECO:0000256" key="3">
    <source>
        <dbReference type="ARBA" id="ARBA00007063"/>
    </source>
</evidence>
<name>A0A2V2VWZ0_TRYCR</name>
<feature type="transmembrane region" description="Helical" evidence="10">
    <location>
        <begin position="293"/>
        <end position="311"/>
    </location>
</feature>
<feature type="transmembrane region" description="Helical" evidence="10">
    <location>
        <begin position="392"/>
        <end position="410"/>
    </location>
</feature>
<feature type="chain" id="PRO_5015836916" description="Mannosyltransferase" evidence="12">
    <location>
        <begin position="20"/>
        <end position="703"/>
    </location>
</feature>
<evidence type="ECO:0000256" key="4">
    <source>
        <dbReference type="ARBA" id="ARBA00022676"/>
    </source>
</evidence>
<feature type="transmembrane region" description="Helical" evidence="10">
    <location>
        <begin position="416"/>
        <end position="437"/>
    </location>
</feature>
<dbReference type="OrthoDB" id="497541at2759"/>
<reference evidence="13 14" key="1">
    <citation type="journal article" date="2018" name="Microb. Genom.">
        <title>Expanding an expanded genome: long-read sequencing of Trypanosoma cruzi.</title>
        <authorList>
            <person name="Berna L."/>
            <person name="Rodriguez M."/>
            <person name="Chiribao M.L."/>
            <person name="Parodi-Talice A."/>
            <person name="Pita S."/>
            <person name="Rijo G."/>
            <person name="Alvarez-Valin F."/>
            <person name="Robello C."/>
        </authorList>
    </citation>
    <scope>NUCLEOTIDE SEQUENCE [LARGE SCALE GENOMIC DNA]</scope>
    <source>
        <strain evidence="13 14">TCC</strain>
    </source>
</reference>
<sequence length="703" mass="78461">MMGFVGVLRMLAAFSLLSAGHYFAAVFLPVADCDETFNFVEPIHQLLYGSGLQTWENCPLYALRSWLFTWIYASPALLMSGMPSPRSVDVYFFNRIFHGRMACLSELFLVYSVRKAISGRAAAVTLALLLFNYPILHAAVSALPTSFTMINYFMALGFWLRSGHRSARDKNTPAVASTGRHTGTSRRRRSESHHFSVFGTVFFAVFACAVVWPFAGFAVLPMALDLIVRHPKASVVSLLLAIALIIPLAVGLDTLYYCRVTWSAWNLVRYNLKGGAELYGVEPWYYFIKNLLLNAHVLFLAGVVAPCVIILRPTLNGSLKHTRDSTKHDYNSRNYKEKGGAREEAATMQRKRAALPLPFTSFSLVDVKAYMASVPSALPSSSSSLPPSRSCMLLYISPFFVWFTFWLTVAHKEERFMAPVYPFLLLAAALSFTLVFFPSDSASGMTTGTRAAPAPSAKATDQDSNEKMGRHALARGKLPRKSRLLPVTGCILLLLCGVLSLSRSMAVYHFYAGPQRLMYDTYDALQRAAAHKIASQKGGNNMTLSDDLYTVCVGREWYRFPSSFFLDTQRTRVAFIKTDGFSGALPLPFRRDDSYATCRCGAAGVNDLNQEIAEQYVSDAALECDAILDSHSAYDSSDLKNYPQDVFAYPLVATAKPRQYRLLDVDRTPMWCRVLYYPFGISERCAVWQRVELLSKHRLHAST</sequence>
<dbReference type="VEuPathDB" id="TriTrypDB:TcBrA4_0068310"/>
<feature type="transmembrane region" description="Helical" evidence="10">
    <location>
        <begin position="195"/>
        <end position="215"/>
    </location>
</feature>
<dbReference type="OMA" id="PRDMHAK"/>
<comment type="similarity">
    <text evidence="3 10">Belongs to the glycosyltransferase 22 family.</text>
</comment>
<comment type="caution">
    <text evidence="13">The sequence shown here is derived from an EMBL/GenBank/DDBJ whole genome shotgun (WGS) entry which is preliminary data.</text>
</comment>
<dbReference type="UniPathway" id="UPA00378"/>
<protein>
    <recommendedName>
        <fullName evidence="10">Mannosyltransferase</fullName>
        <ecNumber evidence="10">2.4.1.-</ecNumber>
    </recommendedName>
</protein>
<dbReference type="VEuPathDB" id="TriTrypDB:TcCLB.509429.220"/>
<dbReference type="GO" id="GO:0006487">
    <property type="term" value="P:protein N-linked glycosylation"/>
    <property type="evidence" value="ECO:0007669"/>
    <property type="project" value="TreeGrafter"/>
</dbReference>
<evidence type="ECO:0000256" key="6">
    <source>
        <dbReference type="ARBA" id="ARBA00022692"/>
    </source>
</evidence>
<feature type="transmembrane region" description="Helical" evidence="10">
    <location>
        <begin position="484"/>
        <end position="511"/>
    </location>
</feature>
<keyword evidence="12" id="KW-0732">Signal</keyword>
<dbReference type="VEuPathDB" id="TriTrypDB:C3747_202g32"/>
<proteinExistence type="inferred from homology"/>
<dbReference type="VEuPathDB" id="TriTrypDB:Tc_MARK_5736"/>
<dbReference type="EMBL" id="PRFC01000202">
    <property type="protein sequence ID" value="PWV00948.1"/>
    <property type="molecule type" value="Genomic_DNA"/>
</dbReference>
<dbReference type="AlphaFoldDB" id="A0A2V2VWZ0"/>
<dbReference type="GO" id="GO:0000026">
    <property type="term" value="F:alpha-1,2-mannosyltransferase activity"/>
    <property type="evidence" value="ECO:0007669"/>
    <property type="project" value="TreeGrafter"/>
</dbReference>
<evidence type="ECO:0000313" key="13">
    <source>
        <dbReference type="EMBL" id="PWV00948.1"/>
    </source>
</evidence>
<dbReference type="VEuPathDB" id="TriTrypDB:TcCL_ESM02552"/>
<feature type="transmembrane region" description="Helical" evidence="10">
    <location>
        <begin position="235"/>
        <end position="258"/>
    </location>
</feature>
<keyword evidence="4 10" id="KW-0328">Glycosyltransferase</keyword>
<dbReference type="VEuPathDB" id="TriTrypDB:TcCLB.507603.150"/>
<keyword evidence="8 10" id="KW-1133">Transmembrane helix</keyword>
<comment type="subcellular location">
    <subcellularLocation>
        <location evidence="1 10">Endoplasmic reticulum membrane</location>
        <topology evidence="1 10">Multi-pass membrane protein</topology>
    </subcellularLocation>
</comment>
<accession>A0A2V2VWZ0</accession>
<evidence type="ECO:0000256" key="2">
    <source>
        <dbReference type="ARBA" id="ARBA00004922"/>
    </source>
</evidence>
<evidence type="ECO:0000256" key="5">
    <source>
        <dbReference type="ARBA" id="ARBA00022679"/>
    </source>
</evidence>